<evidence type="ECO:0000259" key="1">
    <source>
        <dbReference type="Pfam" id="PF00485"/>
    </source>
</evidence>
<dbReference type="Pfam" id="PF00485">
    <property type="entry name" value="PRK"/>
    <property type="match status" value="1"/>
</dbReference>
<dbReference type="InterPro" id="IPR027417">
    <property type="entry name" value="P-loop_NTPase"/>
</dbReference>
<sequence length="212" mass="24193">MQQLGDRRVLVALAGVAGSGKSTLAKRLEERINGLPSLPSPICKAVGMDGYHYTRQQLDAFEDPVMAHKRRGAHFTFDAEAFGSLLQRLRERPPRRTLAPSFDHAVKDPVEDGVVIEEHHRLVIVEGLYVLLNHPPWSQSVVPQFDCRIFINCPMDVAEERVWRRHVESGICRDEQDARKRWRESDYVNAEFILAHLDPSQVDVLLESTYSQ</sequence>
<dbReference type="PhylomeDB" id="A0A0G4EJC6"/>
<dbReference type="GO" id="GO:0005524">
    <property type="term" value="F:ATP binding"/>
    <property type="evidence" value="ECO:0007669"/>
    <property type="project" value="InterPro"/>
</dbReference>
<evidence type="ECO:0000313" key="2">
    <source>
        <dbReference type="EMBL" id="CEL96401.1"/>
    </source>
</evidence>
<proteinExistence type="predicted"/>
<dbReference type="InParanoid" id="A0A0G4EJC6"/>
<dbReference type="Gene3D" id="3.40.50.300">
    <property type="entry name" value="P-loop containing nucleotide triphosphate hydrolases"/>
    <property type="match status" value="2"/>
</dbReference>
<dbReference type="STRING" id="1169540.A0A0G4EJC6"/>
<name>A0A0G4EJC6_VITBC</name>
<keyword evidence="3" id="KW-1185">Reference proteome</keyword>
<protein>
    <recommendedName>
        <fullName evidence="1">Phosphoribulokinase/uridine kinase domain-containing protein</fullName>
    </recommendedName>
</protein>
<gene>
    <name evidence="2" type="ORF">Vbra_7541</name>
</gene>
<dbReference type="OMA" id="EVWFVEV"/>
<dbReference type="VEuPathDB" id="CryptoDB:Vbra_7541"/>
<feature type="domain" description="Phosphoribulokinase/uridine kinase" evidence="1">
    <location>
        <begin position="11"/>
        <end position="187"/>
    </location>
</feature>
<accession>A0A0G4EJC6</accession>
<dbReference type="InterPro" id="IPR006083">
    <property type="entry name" value="PRK/URK"/>
</dbReference>
<dbReference type="AlphaFoldDB" id="A0A0G4EJC6"/>
<reference evidence="2 3" key="1">
    <citation type="submission" date="2014-11" db="EMBL/GenBank/DDBJ databases">
        <authorList>
            <person name="Zhu J."/>
            <person name="Qi W."/>
            <person name="Song R."/>
        </authorList>
    </citation>
    <scope>NUCLEOTIDE SEQUENCE [LARGE SCALE GENOMIC DNA]</scope>
</reference>
<organism evidence="2 3">
    <name type="scientific">Vitrella brassicaformis (strain CCMP3155)</name>
    <dbReference type="NCBI Taxonomy" id="1169540"/>
    <lineage>
        <taxon>Eukaryota</taxon>
        <taxon>Sar</taxon>
        <taxon>Alveolata</taxon>
        <taxon>Colpodellida</taxon>
        <taxon>Vitrellaceae</taxon>
        <taxon>Vitrella</taxon>
    </lineage>
</organism>
<evidence type="ECO:0000313" key="3">
    <source>
        <dbReference type="Proteomes" id="UP000041254"/>
    </source>
</evidence>
<dbReference type="OrthoDB" id="333747at2759"/>
<dbReference type="Proteomes" id="UP000041254">
    <property type="component" value="Unassembled WGS sequence"/>
</dbReference>
<dbReference type="EMBL" id="CDMY01000243">
    <property type="protein sequence ID" value="CEL96401.1"/>
    <property type="molecule type" value="Genomic_DNA"/>
</dbReference>
<dbReference type="PANTHER" id="PTHR10285">
    <property type="entry name" value="URIDINE KINASE"/>
    <property type="match status" value="1"/>
</dbReference>
<dbReference type="SUPFAM" id="SSF52540">
    <property type="entry name" value="P-loop containing nucleoside triphosphate hydrolases"/>
    <property type="match status" value="1"/>
</dbReference>
<dbReference type="GO" id="GO:0016301">
    <property type="term" value="F:kinase activity"/>
    <property type="evidence" value="ECO:0007669"/>
    <property type="project" value="InterPro"/>
</dbReference>